<evidence type="ECO:0000256" key="1">
    <source>
        <dbReference type="SAM" id="MobiDB-lite"/>
    </source>
</evidence>
<dbReference type="EMBL" id="BJWL01000037">
    <property type="protein sequence ID" value="GFS28231.1"/>
    <property type="molecule type" value="Genomic_DNA"/>
</dbReference>
<dbReference type="Proteomes" id="UP000585474">
    <property type="component" value="Unassembled WGS sequence"/>
</dbReference>
<evidence type="ECO:0000313" key="3">
    <source>
        <dbReference type="EMBL" id="GFS28714.1"/>
    </source>
</evidence>
<organism evidence="4 5">
    <name type="scientific">Actinidia rufa</name>
    <dbReference type="NCBI Taxonomy" id="165716"/>
    <lineage>
        <taxon>Eukaryota</taxon>
        <taxon>Viridiplantae</taxon>
        <taxon>Streptophyta</taxon>
        <taxon>Embryophyta</taxon>
        <taxon>Tracheophyta</taxon>
        <taxon>Spermatophyta</taxon>
        <taxon>Magnoliopsida</taxon>
        <taxon>eudicotyledons</taxon>
        <taxon>Gunneridae</taxon>
        <taxon>Pentapetalae</taxon>
        <taxon>asterids</taxon>
        <taxon>Ericales</taxon>
        <taxon>Actinidiaceae</taxon>
        <taxon>Actinidia</taxon>
    </lineage>
</organism>
<sequence length="206" mass="23987">MILKFNFACLAGNNIAICPNSTEFAKELSRRSLSLMKKARKEKEMRKRALSEIGRRKARRAIGRFFLYEDIKKLVCCSEQSILPAHVYAVAVCGVGFKGPSFIFDFLFDLPSRRAKRVGQHLYPKRREWVVQVGHYPLRKSPRESYRNEGDDESFCGGATKRENQRMTQPPTVEDADHLSRAKYNPTRTRCRREEQERLLAREQRS</sequence>
<dbReference type="AlphaFoldDB" id="A0A7J0EJ21"/>
<feature type="compositionally biased region" description="Basic and acidic residues" evidence="1">
    <location>
        <begin position="192"/>
        <end position="206"/>
    </location>
</feature>
<proteinExistence type="predicted"/>
<evidence type="ECO:0000313" key="5">
    <source>
        <dbReference type="Proteomes" id="UP000585474"/>
    </source>
</evidence>
<feature type="region of interest" description="Disordered" evidence="1">
    <location>
        <begin position="141"/>
        <end position="206"/>
    </location>
</feature>
<name>A0A7J0EJ21_9ERIC</name>
<comment type="caution">
    <text evidence="4">The sequence shown here is derived from an EMBL/GenBank/DDBJ whole genome shotgun (WGS) entry which is preliminary data.</text>
</comment>
<reference evidence="4 5" key="1">
    <citation type="submission" date="2019-07" db="EMBL/GenBank/DDBJ databases">
        <title>De Novo Assembly of kiwifruit Actinidia rufa.</title>
        <authorList>
            <person name="Sugita-Konishi S."/>
            <person name="Sato K."/>
            <person name="Mori E."/>
            <person name="Abe Y."/>
            <person name="Kisaki G."/>
            <person name="Hamano K."/>
            <person name="Suezawa K."/>
            <person name="Otani M."/>
            <person name="Fukuda T."/>
            <person name="Manabe T."/>
            <person name="Gomi K."/>
            <person name="Tabuchi M."/>
            <person name="Akimitsu K."/>
            <person name="Kataoka I."/>
        </authorList>
    </citation>
    <scope>NUCLEOTIDE SEQUENCE [LARGE SCALE GENOMIC DNA]</scope>
    <source>
        <strain evidence="5">cv. Fuchu</strain>
        <strain evidence="4">Fuchu</strain>
    </source>
</reference>
<dbReference type="EMBL" id="BJWL01000005">
    <property type="protein sequence ID" value="GFY86461.1"/>
    <property type="molecule type" value="Genomic_DNA"/>
</dbReference>
<dbReference type="EMBL" id="BJWL01000050">
    <property type="protein sequence ID" value="GFS28714.1"/>
    <property type="molecule type" value="Genomic_DNA"/>
</dbReference>
<evidence type="ECO:0000313" key="4">
    <source>
        <dbReference type="EMBL" id="GFY86461.1"/>
    </source>
</evidence>
<keyword evidence="5" id="KW-1185">Reference proteome</keyword>
<protein>
    <submittedName>
        <fullName evidence="4">Uncharacterized protein</fullName>
    </submittedName>
</protein>
<gene>
    <name evidence="2" type="ORF">Acr_00g0000640</name>
    <name evidence="3" type="ORF">Acr_00g0003480</name>
    <name evidence="4" type="ORF">Acr_05g0001000</name>
</gene>
<accession>A0A7J0EJ21</accession>
<evidence type="ECO:0000313" key="2">
    <source>
        <dbReference type="EMBL" id="GFS28231.1"/>
    </source>
</evidence>